<dbReference type="Gene3D" id="3.30.479.30">
    <property type="entry name" value="Band 7 domain"/>
    <property type="match status" value="1"/>
</dbReference>
<comment type="caution">
    <text evidence="4">The sequence shown here is derived from an EMBL/GenBank/DDBJ whole genome shotgun (WGS) entry which is preliminary data.</text>
</comment>
<evidence type="ECO:0000313" key="5">
    <source>
        <dbReference type="Proteomes" id="UP000176865"/>
    </source>
</evidence>
<sequence>MKNFFRNAWSLRKKGLGFIFVKRQPTPTPTPTLTPSSTQEPSKAKKPIKRLYTFLIGMAFNAGLIFVATIIVTNFTGGFTIRGIIASVLAALAILMVFGWNGIREIQPVHVGVPMILGDLSDLFLLPGGYSWLPPEPIMDFVEVSLKEKTMKPDIKGILSSDNKTASIDAQIQFFVSNPYIYSKVDEPDKALEGLVGRNVRWLANMVEVVKLPGVKGLFSDLLEGTTLDKIVGHDSTDTDRVVAEALALGLIKDSAEDFSKIHVGGIKETAEEWGLTIKKAMVTEVGIPQEITKANAEKDVEMAQRKSESVQNRTLLDLMKEFKVDFPDLSDEKIADLIQVERKKAIRVIIDGNAGDFTKGAVAGAQITGGNP</sequence>
<gene>
    <name evidence="4" type="ORF">A2996_01485</name>
</gene>
<feature type="domain" description="Band 7" evidence="3">
    <location>
        <begin position="105"/>
        <end position="309"/>
    </location>
</feature>
<reference evidence="4 5" key="1">
    <citation type="journal article" date="2016" name="Nat. Commun.">
        <title>Thousands of microbial genomes shed light on interconnected biogeochemical processes in an aquifer system.</title>
        <authorList>
            <person name="Anantharaman K."/>
            <person name="Brown C.T."/>
            <person name="Hug L.A."/>
            <person name="Sharon I."/>
            <person name="Castelle C.J."/>
            <person name="Probst A.J."/>
            <person name="Thomas B.C."/>
            <person name="Singh A."/>
            <person name="Wilkins M.J."/>
            <person name="Karaoz U."/>
            <person name="Brodie E.L."/>
            <person name="Williams K.H."/>
            <person name="Hubbard S.S."/>
            <person name="Banfield J.F."/>
        </authorList>
    </citation>
    <scope>NUCLEOTIDE SEQUENCE [LARGE SCALE GENOMIC DNA]</scope>
</reference>
<keyword evidence="2" id="KW-0472">Membrane</keyword>
<dbReference type="Proteomes" id="UP000176865">
    <property type="component" value="Unassembled WGS sequence"/>
</dbReference>
<keyword evidence="2" id="KW-1133">Transmembrane helix</keyword>
<name>A0A1F5EPC8_9BACT</name>
<dbReference type="Pfam" id="PF01145">
    <property type="entry name" value="Band_7"/>
    <property type="match status" value="1"/>
</dbReference>
<keyword evidence="2" id="KW-0812">Transmembrane</keyword>
<dbReference type="STRING" id="1797579.A2996_01485"/>
<evidence type="ECO:0000256" key="1">
    <source>
        <dbReference type="SAM" id="MobiDB-lite"/>
    </source>
</evidence>
<evidence type="ECO:0000313" key="4">
    <source>
        <dbReference type="EMBL" id="OGD69269.1"/>
    </source>
</evidence>
<proteinExistence type="predicted"/>
<dbReference type="AlphaFoldDB" id="A0A1F5EPC8"/>
<organism evidence="4 5">
    <name type="scientific">Candidatus Campbellbacteria bacterium RIFCSPLOWO2_01_FULL_34_15</name>
    <dbReference type="NCBI Taxonomy" id="1797579"/>
    <lineage>
        <taxon>Bacteria</taxon>
        <taxon>Candidatus Campbelliibacteriota</taxon>
    </lineage>
</organism>
<feature type="region of interest" description="Disordered" evidence="1">
    <location>
        <begin position="23"/>
        <end position="44"/>
    </location>
</feature>
<evidence type="ECO:0000259" key="3">
    <source>
        <dbReference type="Pfam" id="PF01145"/>
    </source>
</evidence>
<accession>A0A1F5EPC8</accession>
<protein>
    <recommendedName>
        <fullName evidence="3">Band 7 domain-containing protein</fullName>
    </recommendedName>
</protein>
<feature type="transmembrane region" description="Helical" evidence="2">
    <location>
        <begin position="79"/>
        <end position="100"/>
    </location>
</feature>
<dbReference type="EMBL" id="MFAB01000004">
    <property type="protein sequence ID" value="OGD69269.1"/>
    <property type="molecule type" value="Genomic_DNA"/>
</dbReference>
<evidence type="ECO:0000256" key="2">
    <source>
        <dbReference type="SAM" id="Phobius"/>
    </source>
</evidence>
<dbReference type="InterPro" id="IPR036013">
    <property type="entry name" value="Band_7/SPFH_dom_sf"/>
</dbReference>
<dbReference type="InterPro" id="IPR001107">
    <property type="entry name" value="Band_7"/>
</dbReference>
<feature type="transmembrane region" description="Helical" evidence="2">
    <location>
        <begin position="51"/>
        <end position="73"/>
    </location>
</feature>